<keyword evidence="3" id="KW-1185">Reference proteome</keyword>
<evidence type="ECO:0000256" key="1">
    <source>
        <dbReference type="SAM" id="SignalP"/>
    </source>
</evidence>
<dbReference type="KEGG" id="mart:BTR34_17925"/>
<comment type="caution">
    <text evidence="2">The sequence shown here is derived from an EMBL/GenBank/DDBJ whole genome shotgun (WGS) entry which is preliminary data.</text>
</comment>
<dbReference type="AlphaFoldDB" id="A0A1B7Z883"/>
<dbReference type="RefSeq" id="WP_068484725.1">
    <property type="nucleotide sequence ID" value="NZ_CP018760.1"/>
</dbReference>
<feature type="chain" id="PRO_5008602371" description="Outer membrane protein beta-barrel domain-containing protein" evidence="1">
    <location>
        <begin position="25"/>
        <end position="414"/>
    </location>
</feature>
<keyword evidence="1" id="KW-0732">Signal</keyword>
<reference evidence="3" key="1">
    <citation type="submission" date="2016-06" db="EMBL/GenBank/DDBJ databases">
        <authorList>
            <person name="Zhan P."/>
        </authorList>
    </citation>
    <scope>NUCLEOTIDE SEQUENCE [LARGE SCALE GENOMIC DNA]</scope>
    <source>
        <strain evidence="3">T28</strain>
    </source>
</reference>
<evidence type="ECO:0008006" key="4">
    <source>
        <dbReference type="Google" id="ProtNLM"/>
    </source>
</evidence>
<evidence type="ECO:0000313" key="3">
    <source>
        <dbReference type="Proteomes" id="UP000092164"/>
    </source>
</evidence>
<dbReference type="EMBL" id="LZFP01000012">
    <property type="protein sequence ID" value="OBR38905.1"/>
    <property type="molecule type" value="Genomic_DNA"/>
</dbReference>
<name>A0A1B7Z883_9FLAO</name>
<organism evidence="2 3">
    <name type="scientific">Maribacter hydrothermalis</name>
    <dbReference type="NCBI Taxonomy" id="1836467"/>
    <lineage>
        <taxon>Bacteria</taxon>
        <taxon>Pseudomonadati</taxon>
        <taxon>Bacteroidota</taxon>
        <taxon>Flavobacteriia</taxon>
        <taxon>Flavobacteriales</taxon>
        <taxon>Flavobacteriaceae</taxon>
        <taxon>Maribacter</taxon>
    </lineage>
</organism>
<accession>A0A1B7Z883</accession>
<protein>
    <recommendedName>
        <fullName evidence="4">Outer membrane protein beta-barrel domain-containing protein</fullName>
    </recommendedName>
</protein>
<sequence length="414" mass="47661">MNSSYLNYTVFLLFLIFTCTSTFAQITFEKGYFIDNSGQKTNCLIKNLDWKDNPTSFEYKPSLSGDISIKNISEIKEFSIDNGFKYIRAIVNINRSSNKVSELDGSRDVNFNEEQLFLRELVFGSANLYHYQDGNLNRFFYSTNKGEPLQLVYKRYKKENIHVAENNEFRQQLLNLLTCKDVLVNHIKNLSYEVKSLKKIFDDYNLCSDPTNYIVKASTNKIKLKFKLRPRYNITTYKVKTTGAQVFNANFETQNNVSAGTEIEAILPYNKNKWSIIIEPTYQEYSNATESQTTTNFNSVTYNAEVKYSSIELPIGIRHYIFLTNSTKVFLNASLLVDLPFNSRLTYPNININTPRIEFGINISPALGFGIAISDKYSFEARYLGKREVFANVTDDDLSSKFNGFSLILGYSLF</sequence>
<dbReference type="OrthoDB" id="921445at2"/>
<evidence type="ECO:0000313" key="2">
    <source>
        <dbReference type="EMBL" id="OBR38905.1"/>
    </source>
</evidence>
<proteinExistence type="predicted"/>
<gene>
    <name evidence="2" type="ORF">A9200_04360</name>
</gene>
<feature type="signal peptide" evidence="1">
    <location>
        <begin position="1"/>
        <end position="24"/>
    </location>
</feature>
<dbReference type="STRING" id="1836467.BTR34_17925"/>
<dbReference type="Proteomes" id="UP000092164">
    <property type="component" value="Unassembled WGS sequence"/>
</dbReference>